<evidence type="ECO:0000313" key="9">
    <source>
        <dbReference type="Proteomes" id="UP001165378"/>
    </source>
</evidence>
<gene>
    <name evidence="8" type="ORF">LZ495_22815</name>
</gene>
<dbReference type="InterPro" id="IPR013324">
    <property type="entry name" value="RNA_pol_sigma_r3/r4-like"/>
</dbReference>
<evidence type="ECO:0000256" key="1">
    <source>
        <dbReference type="ARBA" id="ARBA00010641"/>
    </source>
</evidence>
<dbReference type="SUPFAM" id="SSF88659">
    <property type="entry name" value="Sigma3 and sigma4 domains of RNA polymerase sigma factors"/>
    <property type="match status" value="1"/>
</dbReference>
<dbReference type="InterPro" id="IPR039425">
    <property type="entry name" value="RNA_pol_sigma-70-like"/>
</dbReference>
<feature type="region of interest" description="Disordered" evidence="6">
    <location>
        <begin position="132"/>
        <end position="282"/>
    </location>
</feature>
<proteinExistence type="inferred from homology"/>
<evidence type="ECO:0000256" key="3">
    <source>
        <dbReference type="ARBA" id="ARBA00023082"/>
    </source>
</evidence>
<dbReference type="InterPro" id="IPR036388">
    <property type="entry name" value="WH-like_DNA-bd_sf"/>
</dbReference>
<dbReference type="SUPFAM" id="SSF88946">
    <property type="entry name" value="Sigma2 domain of RNA polymerase sigma factors"/>
    <property type="match status" value="1"/>
</dbReference>
<protein>
    <recommendedName>
        <fullName evidence="7">RNA polymerase sigma factor 70 region 4 type 2 domain-containing protein</fullName>
    </recommendedName>
</protein>
<dbReference type="Gene3D" id="1.10.10.10">
    <property type="entry name" value="Winged helix-like DNA-binding domain superfamily/Winged helix DNA-binding domain"/>
    <property type="match status" value="1"/>
</dbReference>
<reference evidence="8" key="1">
    <citation type="submission" date="2022-01" db="EMBL/GenBank/DDBJ databases">
        <title>Genome-Based Taxonomic Classification of the Phylum Actinobacteria.</title>
        <authorList>
            <person name="Gao Y."/>
        </authorList>
    </citation>
    <scope>NUCLEOTIDE SEQUENCE</scope>
    <source>
        <strain evidence="8">KLBMP 8922</strain>
    </source>
</reference>
<dbReference type="Pfam" id="PF08281">
    <property type="entry name" value="Sigma70_r4_2"/>
    <property type="match status" value="1"/>
</dbReference>
<keyword evidence="9" id="KW-1185">Reference proteome</keyword>
<keyword evidence="2" id="KW-0805">Transcription regulation</keyword>
<dbReference type="PANTHER" id="PTHR43133:SF8">
    <property type="entry name" value="RNA POLYMERASE SIGMA FACTOR HI_1459-RELATED"/>
    <property type="match status" value="1"/>
</dbReference>
<comment type="caution">
    <text evidence="8">The sequence shown here is derived from an EMBL/GenBank/DDBJ whole genome shotgun (WGS) entry which is preliminary data.</text>
</comment>
<organism evidence="8 9">
    <name type="scientific">Yinghuangia soli</name>
    <dbReference type="NCBI Taxonomy" id="2908204"/>
    <lineage>
        <taxon>Bacteria</taxon>
        <taxon>Bacillati</taxon>
        <taxon>Actinomycetota</taxon>
        <taxon>Actinomycetes</taxon>
        <taxon>Kitasatosporales</taxon>
        <taxon>Streptomycetaceae</taxon>
        <taxon>Yinghuangia</taxon>
    </lineage>
</organism>
<name>A0AA41Q2J5_9ACTN</name>
<dbReference type="AlphaFoldDB" id="A0AA41Q2J5"/>
<accession>A0AA41Q2J5</accession>
<dbReference type="RefSeq" id="WP_235054707.1">
    <property type="nucleotide sequence ID" value="NZ_JAKFHA010000014.1"/>
</dbReference>
<comment type="similarity">
    <text evidence="1">Belongs to the sigma-70 factor family. ECF subfamily.</text>
</comment>
<dbReference type="InterPro" id="IPR013249">
    <property type="entry name" value="RNA_pol_sigma70_r4_t2"/>
</dbReference>
<dbReference type="GO" id="GO:0016987">
    <property type="term" value="F:sigma factor activity"/>
    <property type="evidence" value="ECO:0007669"/>
    <property type="project" value="UniProtKB-KW"/>
</dbReference>
<sequence>MDNATFDAFYDRTAPDVARHVYLLTASPHRAAHVTHKAYARAYADWDTVSQLPQPESWVRMVAADLALDHLHRAQHKIAGWIPPIDRIAKKVRRDAPAETAADKKPPVPAAENADPAEPAAPVEAFEQVEPVEATQPDEPAPSDVPVQAAEATEATDSAAAPTPQAKKPTKDNRSKKKGRKRRVERPAAAKADGTAVPAKANGTAVPKLSAAAATPPAEPADSPAAEPAAEPSVGTGPAPGSDSENASAPAPAPAPDADVPAADAPAHSAVPDLSTDKGGDDRIWSADVALLRALRRLPAHRRRVIVLHHHLGLPPEEIAAETEATTSSTVDRIETANYQLSRRVGELTGPNPYGPEAHERLSEVMDDLTRRYRPHLHAASTVRAGARVRTGVLVGLVAAAAVALGGFAIAEMATPSELPDKRAEVQASIKARQEAGIPVAVAQVPKAEFKIGRTKAKAAQIPDGRRELVYLKGTTNREGGTFLSVDSARVGPGTESVPPLRDVPLAPDVRIRGEDAFGLTEEKVIGAKEFLAKVADGTLAKAAFELSYNDDDQVDRITEYRR</sequence>
<evidence type="ECO:0000259" key="7">
    <source>
        <dbReference type="Pfam" id="PF08281"/>
    </source>
</evidence>
<dbReference type="InterPro" id="IPR013325">
    <property type="entry name" value="RNA_pol_sigma_r2"/>
</dbReference>
<keyword evidence="5" id="KW-0804">Transcription</keyword>
<dbReference type="PANTHER" id="PTHR43133">
    <property type="entry name" value="RNA POLYMERASE ECF-TYPE SIGMA FACTO"/>
    <property type="match status" value="1"/>
</dbReference>
<feature type="region of interest" description="Disordered" evidence="6">
    <location>
        <begin position="92"/>
        <end position="118"/>
    </location>
</feature>
<dbReference type="EMBL" id="JAKFHA010000014">
    <property type="protein sequence ID" value="MCF2530032.1"/>
    <property type="molecule type" value="Genomic_DNA"/>
</dbReference>
<evidence type="ECO:0000256" key="5">
    <source>
        <dbReference type="ARBA" id="ARBA00023163"/>
    </source>
</evidence>
<dbReference type="Proteomes" id="UP001165378">
    <property type="component" value="Unassembled WGS sequence"/>
</dbReference>
<feature type="compositionally biased region" description="Basic and acidic residues" evidence="6">
    <location>
        <begin position="94"/>
        <end position="106"/>
    </location>
</feature>
<feature type="compositionally biased region" description="Low complexity" evidence="6">
    <location>
        <begin position="210"/>
        <end position="233"/>
    </location>
</feature>
<keyword evidence="3" id="KW-0731">Sigma factor</keyword>
<keyword evidence="4" id="KW-0238">DNA-binding</keyword>
<feature type="compositionally biased region" description="Basic residues" evidence="6">
    <location>
        <begin position="174"/>
        <end position="184"/>
    </location>
</feature>
<evidence type="ECO:0000256" key="4">
    <source>
        <dbReference type="ARBA" id="ARBA00023125"/>
    </source>
</evidence>
<evidence type="ECO:0000256" key="6">
    <source>
        <dbReference type="SAM" id="MobiDB-lite"/>
    </source>
</evidence>
<dbReference type="GO" id="GO:0006352">
    <property type="term" value="P:DNA-templated transcription initiation"/>
    <property type="evidence" value="ECO:0007669"/>
    <property type="project" value="InterPro"/>
</dbReference>
<dbReference type="GO" id="GO:0003677">
    <property type="term" value="F:DNA binding"/>
    <property type="evidence" value="ECO:0007669"/>
    <property type="project" value="UniProtKB-KW"/>
</dbReference>
<evidence type="ECO:0000256" key="2">
    <source>
        <dbReference type="ARBA" id="ARBA00023015"/>
    </source>
</evidence>
<feature type="domain" description="RNA polymerase sigma factor 70 region 4 type 2" evidence="7">
    <location>
        <begin position="290"/>
        <end position="326"/>
    </location>
</feature>
<feature type="compositionally biased region" description="Low complexity" evidence="6">
    <location>
        <begin position="256"/>
        <end position="273"/>
    </location>
</feature>
<evidence type="ECO:0000313" key="8">
    <source>
        <dbReference type="EMBL" id="MCF2530032.1"/>
    </source>
</evidence>
<dbReference type="Gene3D" id="1.10.1740.10">
    <property type="match status" value="1"/>
</dbReference>
<feature type="compositionally biased region" description="Low complexity" evidence="6">
    <location>
        <begin position="149"/>
        <end position="167"/>
    </location>
</feature>